<accession>A0A4V2QD51</accession>
<dbReference type="Proteomes" id="UP000295008">
    <property type="component" value="Unassembled WGS sequence"/>
</dbReference>
<name>A0A4V2QD51_HYDET</name>
<keyword evidence="3" id="KW-1185">Reference proteome</keyword>
<dbReference type="InterPro" id="IPR032820">
    <property type="entry name" value="ATPase_put"/>
</dbReference>
<sequence length="70" mass="7879">MADKKTWRDLALYGSLSLNLGFMVVGGYFLGNLIEKNYRLHNMTATGVLVGLFLGLYEMFAIAYRAGRKK</sequence>
<dbReference type="RefSeq" id="WP_132015492.1">
    <property type="nucleotide sequence ID" value="NZ_SLUN01000022.1"/>
</dbReference>
<keyword evidence="1" id="KW-0472">Membrane</keyword>
<dbReference type="OrthoDB" id="282803at2"/>
<organism evidence="2 3">
    <name type="scientific">Hydrogenispora ethanolica</name>
    <dbReference type="NCBI Taxonomy" id="1082276"/>
    <lineage>
        <taxon>Bacteria</taxon>
        <taxon>Bacillati</taxon>
        <taxon>Bacillota</taxon>
        <taxon>Hydrogenispora</taxon>
    </lineage>
</organism>
<dbReference type="EMBL" id="SLUN01000022">
    <property type="protein sequence ID" value="TCL63027.1"/>
    <property type="molecule type" value="Genomic_DNA"/>
</dbReference>
<evidence type="ECO:0000256" key="1">
    <source>
        <dbReference type="SAM" id="Phobius"/>
    </source>
</evidence>
<evidence type="ECO:0000313" key="3">
    <source>
        <dbReference type="Proteomes" id="UP000295008"/>
    </source>
</evidence>
<reference evidence="2 3" key="1">
    <citation type="submission" date="2019-03" db="EMBL/GenBank/DDBJ databases">
        <title>Genomic Encyclopedia of Type Strains, Phase IV (KMG-IV): sequencing the most valuable type-strain genomes for metagenomic binning, comparative biology and taxonomic classification.</title>
        <authorList>
            <person name="Goeker M."/>
        </authorList>
    </citation>
    <scope>NUCLEOTIDE SEQUENCE [LARGE SCALE GENOMIC DNA]</scope>
    <source>
        <strain evidence="2 3">LX-B</strain>
    </source>
</reference>
<feature type="transmembrane region" description="Helical" evidence="1">
    <location>
        <begin position="12"/>
        <end position="31"/>
    </location>
</feature>
<feature type="transmembrane region" description="Helical" evidence="1">
    <location>
        <begin position="43"/>
        <end position="64"/>
    </location>
</feature>
<comment type="caution">
    <text evidence="2">The sequence shown here is derived from an EMBL/GenBank/DDBJ whole genome shotgun (WGS) entry which is preliminary data.</text>
</comment>
<protein>
    <submittedName>
        <fullName evidence="2">Putative F0F1-ATPase subunit (Ca2+/Mg2+ transporter)</fullName>
    </submittedName>
</protein>
<evidence type="ECO:0000313" key="2">
    <source>
        <dbReference type="EMBL" id="TCL63027.1"/>
    </source>
</evidence>
<proteinExistence type="predicted"/>
<gene>
    <name evidence="2" type="ORF">EDC14_102283</name>
</gene>
<keyword evidence="1" id="KW-0812">Transmembrane</keyword>
<dbReference type="Pfam" id="PF09527">
    <property type="entry name" value="ATPase_gene1"/>
    <property type="match status" value="1"/>
</dbReference>
<dbReference type="AlphaFoldDB" id="A0A4V2QD51"/>
<keyword evidence="1" id="KW-1133">Transmembrane helix</keyword>